<reference evidence="1" key="1">
    <citation type="submission" date="2021-01" db="EMBL/GenBank/DDBJ databases">
        <authorList>
            <consortium name="Genoscope - CEA"/>
            <person name="William W."/>
        </authorList>
    </citation>
    <scope>NUCLEOTIDE SEQUENCE</scope>
</reference>
<evidence type="ECO:0000313" key="1">
    <source>
        <dbReference type="EMBL" id="CAD8144560.1"/>
    </source>
</evidence>
<dbReference type="OrthoDB" id="6738456at2759"/>
<dbReference type="Proteomes" id="UP000683925">
    <property type="component" value="Unassembled WGS sequence"/>
</dbReference>
<gene>
    <name evidence="1" type="ORF">POCTA_138.1.T0160216</name>
</gene>
<accession>A0A8S1SWS4</accession>
<evidence type="ECO:0000313" key="2">
    <source>
        <dbReference type="Proteomes" id="UP000683925"/>
    </source>
</evidence>
<comment type="caution">
    <text evidence="1">The sequence shown here is derived from an EMBL/GenBank/DDBJ whole genome shotgun (WGS) entry which is preliminary data.</text>
</comment>
<proteinExistence type="predicted"/>
<dbReference type="InterPro" id="IPR004241">
    <property type="entry name" value="Atg8-like"/>
</dbReference>
<evidence type="ECO:0008006" key="3">
    <source>
        <dbReference type="Google" id="ProtNLM"/>
    </source>
</evidence>
<organism evidence="1 2">
    <name type="scientific">Paramecium octaurelia</name>
    <dbReference type="NCBI Taxonomy" id="43137"/>
    <lineage>
        <taxon>Eukaryota</taxon>
        <taxon>Sar</taxon>
        <taxon>Alveolata</taxon>
        <taxon>Ciliophora</taxon>
        <taxon>Intramacronucleata</taxon>
        <taxon>Oligohymenophorea</taxon>
        <taxon>Peniculida</taxon>
        <taxon>Parameciidae</taxon>
        <taxon>Paramecium</taxon>
    </lineage>
</organism>
<dbReference type="OMA" id="RNIQHKE"/>
<name>A0A8S1SWS4_PAROT</name>
<dbReference type="Pfam" id="PF02991">
    <property type="entry name" value="ATG8"/>
    <property type="match status" value="1"/>
</dbReference>
<dbReference type="EMBL" id="CAJJDP010000016">
    <property type="protein sequence ID" value="CAD8144560.1"/>
    <property type="molecule type" value="Genomic_DNA"/>
</dbReference>
<dbReference type="AlphaFoldDB" id="A0A8S1SWS4"/>
<sequence>MKFQYKIQNSYEQRTSLSFRLIEKHGQMIPAILQLDIRNIQHKEIPDRLLKSQKMLIRDSISVQELFIILKQQYSQYMTSRDGLFIFISGNKLLSNSFSKSLKEIYLQNQDNDGWLYLEVRLQEKSG</sequence>
<keyword evidence="2" id="KW-1185">Reference proteome</keyword>
<protein>
    <recommendedName>
        <fullName evidence="3">Autophagy-related protein</fullName>
    </recommendedName>
</protein>